<evidence type="ECO:0000256" key="2">
    <source>
        <dbReference type="ARBA" id="ARBA00008869"/>
    </source>
</evidence>
<dbReference type="InterPro" id="IPR003593">
    <property type="entry name" value="AAA+_ATPase"/>
</dbReference>
<keyword evidence="7" id="KW-0067">ATP-binding</keyword>
<dbReference type="PANTHER" id="PTHR19229">
    <property type="entry name" value="ATP-BINDING CASSETTE TRANSPORTER SUBFAMILY A ABCA"/>
    <property type="match status" value="1"/>
</dbReference>
<dbReference type="Gene3D" id="3.40.50.300">
    <property type="entry name" value="P-loop containing nucleotide triphosphate hydrolases"/>
    <property type="match status" value="1"/>
</dbReference>
<protein>
    <recommendedName>
        <fullName evidence="11">ABC transporter domain-containing protein</fullName>
    </recommendedName>
</protein>
<dbReference type="InterPro" id="IPR003439">
    <property type="entry name" value="ABC_transporter-like_ATP-bd"/>
</dbReference>
<accession>A0AAU9TVC4</accession>
<keyword evidence="8 10" id="KW-1133">Transmembrane helix</keyword>
<comment type="similarity">
    <text evidence="2">Belongs to the ABC transporter superfamily. ABCA family.</text>
</comment>
<dbReference type="GO" id="GO:0016887">
    <property type="term" value="F:ATP hydrolysis activity"/>
    <property type="evidence" value="ECO:0007669"/>
    <property type="project" value="InterPro"/>
</dbReference>
<evidence type="ECO:0000313" key="12">
    <source>
        <dbReference type="EMBL" id="CAH2089852.1"/>
    </source>
</evidence>
<keyword evidence="13" id="KW-1185">Reference proteome</keyword>
<feature type="transmembrane region" description="Helical" evidence="10">
    <location>
        <begin position="20"/>
        <end position="40"/>
    </location>
</feature>
<evidence type="ECO:0000256" key="10">
    <source>
        <dbReference type="SAM" id="Phobius"/>
    </source>
</evidence>
<name>A0AAU9TVC4_EUPED</name>
<feature type="transmembrane region" description="Helical" evidence="10">
    <location>
        <begin position="267"/>
        <end position="293"/>
    </location>
</feature>
<gene>
    <name evidence="12" type="ORF">EEDITHA_LOCUS5866</name>
</gene>
<dbReference type="SMART" id="SM00382">
    <property type="entry name" value="AAA"/>
    <property type="match status" value="1"/>
</dbReference>
<feature type="transmembrane region" description="Helical" evidence="10">
    <location>
        <begin position="225"/>
        <end position="247"/>
    </location>
</feature>
<organism evidence="12 13">
    <name type="scientific">Euphydryas editha</name>
    <name type="common">Edith's checkerspot</name>
    <dbReference type="NCBI Taxonomy" id="104508"/>
    <lineage>
        <taxon>Eukaryota</taxon>
        <taxon>Metazoa</taxon>
        <taxon>Ecdysozoa</taxon>
        <taxon>Arthropoda</taxon>
        <taxon>Hexapoda</taxon>
        <taxon>Insecta</taxon>
        <taxon>Pterygota</taxon>
        <taxon>Neoptera</taxon>
        <taxon>Endopterygota</taxon>
        <taxon>Lepidoptera</taxon>
        <taxon>Glossata</taxon>
        <taxon>Ditrysia</taxon>
        <taxon>Papilionoidea</taxon>
        <taxon>Nymphalidae</taxon>
        <taxon>Nymphalinae</taxon>
        <taxon>Euphydryas</taxon>
    </lineage>
</organism>
<evidence type="ECO:0000256" key="7">
    <source>
        <dbReference type="ARBA" id="ARBA00022840"/>
    </source>
</evidence>
<dbReference type="GO" id="GO:0016020">
    <property type="term" value="C:membrane"/>
    <property type="evidence" value="ECO:0007669"/>
    <property type="project" value="UniProtKB-SubCell"/>
</dbReference>
<keyword evidence="5" id="KW-0677">Repeat</keyword>
<dbReference type="GO" id="GO:0005319">
    <property type="term" value="F:lipid transporter activity"/>
    <property type="evidence" value="ECO:0007669"/>
    <property type="project" value="TreeGrafter"/>
</dbReference>
<feature type="transmembrane region" description="Helical" evidence="10">
    <location>
        <begin position="570"/>
        <end position="591"/>
    </location>
</feature>
<keyword evidence="3" id="KW-0813">Transport</keyword>
<evidence type="ECO:0000256" key="6">
    <source>
        <dbReference type="ARBA" id="ARBA00022741"/>
    </source>
</evidence>
<evidence type="ECO:0000256" key="5">
    <source>
        <dbReference type="ARBA" id="ARBA00022737"/>
    </source>
</evidence>
<dbReference type="Pfam" id="PF00005">
    <property type="entry name" value="ABC_tran"/>
    <property type="match status" value="1"/>
</dbReference>
<dbReference type="PROSITE" id="PS00211">
    <property type="entry name" value="ABC_TRANSPORTER_1"/>
    <property type="match status" value="1"/>
</dbReference>
<comment type="subcellular location">
    <subcellularLocation>
        <location evidence="1">Membrane</location>
        <topology evidence="1">Multi-pass membrane protein</topology>
    </subcellularLocation>
</comment>
<evidence type="ECO:0000259" key="11">
    <source>
        <dbReference type="PROSITE" id="PS50893"/>
    </source>
</evidence>
<evidence type="ECO:0000256" key="3">
    <source>
        <dbReference type="ARBA" id="ARBA00022448"/>
    </source>
</evidence>
<dbReference type="FunFam" id="3.40.50.300:FF:001253">
    <property type="entry name" value="ATP-binding cassette protein subfamily A, member 10"/>
    <property type="match status" value="1"/>
</dbReference>
<proteinExistence type="inferred from homology"/>
<evidence type="ECO:0000256" key="4">
    <source>
        <dbReference type="ARBA" id="ARBA00022692"/>
    </source>
</evidence>
<dbReference type="InterPro" id="IPR026082">
    <property type="entry name" value="ABCA"/>
</dbReference>
<dbReference type="GO" id="GO:0140359">
    <property type="term" value="F:ABC-type transporter activity"/>
    <property type="evidence" value="ECO:0007669"/>
    <property type="project" value="InterPro"/>
</dbReference>
<feature type="transmembrane region" description="Helical" evidence="10">
    <location>
        <begin position="305"/>
        <end position="328"/>
    </location>
</feature>
<keyword evidence="6" id="KW-0547">Nucleotide-binding</keyword>
<dbReference type="Proteomes" id="UP001153954">
    <property type="component" value="Unassembled WGS sequence"/>
</dbReference>
<keyword evidence="9 10" id="KW-0472">Membrane</keyword>
<dbReference type="AlphaFoldDB" id="A0AAU9TVC4"/>
<evidence type="ECO:0000256" key="1">
    <source>
        <dbReference type="ARBA" id="ARBA00004141"/>
    </source>
</evidence>
<dbReference type="SUPFAM" id="SSF52540">
    <property type="entry name" value="P-loop containing nucleoside triphosphate hydrolases"/>
    <property type="match status" value="1"/>
</dbReference>
<reference evidence="12" key="1">
    <citation type="submission" date="2022-03" db="EMBL/GenBank/DDBJ databases">
        <authorList>
            <person name="Tunstrom K."/>
        </authorList>
    </citation>
    <scope>NUCLEOTIDE SEQUENCE</scope>
</reference>
<dbReference type="PANTHER" id="PTHR19229:SF36">
    <property type="entry name" value="ATP-BINDING CASSETTE SUB-FAMILY A MEMBER 2"/>
    <property type="match status" value="1"/>
</dbReference>
<evidence type="ECO:0000256" key="8">
    <source>
        <dbReference type="ARBA" id="ARBA00022989"/>
    </source>
</evidence>
<evidence type="ECO:0000256" key="9">
    <source>
        <dbReference type="ARBA" id="ARBA00023136"/>
    </source>
</evidence>
<dbReference type="InterPro" id="IPR017871">
    <property type="entry name" value="ABC_transporter-like_CS"/>
</dbReference>
<evidence type="ECO:0000313" key="13">
    <source>
        <dbReference type="Proteomes" id="UP001153954"/>
    </source>
</evidence>
<dbReference type="InterPro" id="IPR013525">
    <property type="entry name" value="ABC2_TM"/>
</dbReference>
<dbReference type="InterPro" id="IPR027417">
    <property type="entry name" value="P-loop_NTPase"/>
</dbReference>
<dbReference type="CDD" id="cd03263">
    <property type="entry name" value="ABC_subfamily_A"/>
    <property type="match status" value="1"/>
</dbReference>
<dbReference type="GO" id="GO:0005524">
    <property type="term" value="F:ATP binding"/>
    <property type="evidence" value="ECO:0007669"/>
    <property type="project" value="UniProtKB-KW"/>
</dbReference>
<sequence length="954" mass="108373">MRGVLKVLLWKHFVVRVKKFINSPVEILSTVILFIILLSIKDSLLLKRINYQYKLNIEQSEPILLNSVTGPDSVFYVPETELTRLLMSRIKESLAYNFKENNTNVIKKPKMKPVTDDLALKKISEEIDAKDAIVIFQNLSRTWPKKLKYTIRMKNAYKTYSYRFINNEAHKYFDKIYESFLKLQWAIDSNYLELLTGDKMTPRVTLQALPYIWDTKDHTAKETCFYLKLFCWLSLMLVFVFLSARLLDDRATGIQELIKVMGVSNNVLGVSHVLNVVPAGLVYCVVGTLLVTVTSQPIVSNANPLLIFIMLLLYYLTVIALAFCSSYIVNNSQYGETMAVLMYLLLYIPAQLLETRELARWTLPLCGLLPHVPMHWFWDEMAALQQYGKCHHGGLLPHMPMHWFWDEVAALQQYGNCHHGGLLPHVPMHWFGNELAALQQYGNCHHGGPLPHVPMLWFWDEMVALQQYGNCHHGGPLPHVLMHWFWDEVAALRQYGNCHHGGPLPHVPMLWFWDEVAALRQYGNCHHGGPLPHVLMHWFWDKVAALRQYGMVFSFADIARSHSATSGSVLSCYWCLILQACLYFCFAWYLAKVRPGPHGQALSWNFIFQRQYWGIKKKTPDCHEVLLELEDIPYNTDYFEAAPKDLKVGIKIVNVSKNFAKELALDKVTLNVYKGEITVLLGHNGAGKTTLISIITGILKPTEGKVFVEGLDTVTQKDKMQRIIGLCPQHNLFFPYLTVLEHVMFFTLLKGVGYKDAKTSSQALLEQLGLADKSSYQTSQLSGGMKRRLQLACALAGDAKVLVLDEPTSGLDVQTRRKLWDLLLSLRGSRTVLLSTHFMEEAEALGDRVAALHAGRLRCHATTMHLKRALDTGYRLSFTTIGLPDEPVITAAVTSKIPEATVNETSLNSISYNLQSKNSAKFPELFNFLKNKKSELGIDCIGIGASTLKEVFLM</sequence>
<comment type="caution">
    <text evidence="12">The sequence shown here is derived from an EMBL/GenBank/DDBJ whole genome shotgun (WGS) entry which is preliminary data.</text>
</comment>
<keyword evidence="4 10" id="KW-0812">Transmembrane</keyword>
<dbReference type="EMBL" id="CAKOGL010000008">
    <property type="protein sequence ID" value="CAH2089852.1"/>
    <property type="molecule type" value="Genomic_DNA"/>
</dbReference>
<dbReference type="Pfam" id="PF12698">
    <property type="entry name" value="ABC2_membrane_3"/>
    <property type="match status" value="1"/>
</dbReference>
<feature type="domain" description="ABC transporter" evidence="11">
    <location>
        <begin position="650"/>
        <end position="879"/>
    </location>
</feature>
<dbReference type="PROSITE" id="PS50893">
    <property type="entry name" value="ABC_TRANSPORTER_2"/>
    <property type="match status" value="1"/>
</dbReference>